<protein>
    <recommendedName>
        <fullName evidence="5">Probable periplasmic serine endoprotease DegP-like</fullName>
        <ecNumber evidence="4">3.4.21.107</ecNumber>
    </recommendedName>
    <alternativeName>
        <fullName evidence="11">Protease Do</fullName>
    </alternativeName>
</protein>
<dbReference type="InterPro" id="IPR009003">
    <property type="entry name" value="Peptidase_S1_PA"/>
</dbReference>
<dbReference type="GO" id="GO:0042597">
    <property type="term" value="C:periplasmic space"/>
    <property type="evidence" value="ECO:0007669"/>
    <property type="project" value="UniProtKB-SubCell"/>
</dbReference>
<evidence type="ECO:0000256" key="11">
    <source>
        <dbReference type="ARBA" id="ARBA00032850"/>
    </source>
</evidence>
<organism evidence="13 14">
    <name type="scientific">Paraburkholderia fungorum</name>
    <dbReference type="NCBI Taxonomy" id="134537"/>
    <lineage>
        <taxon>Bacteria</taxon>
        <taxon>Pseudomonadati</taxon>
        <taxon>Pseudomonadota</taxon>
        <taxon>Betaproteobacteria</taxon>
        <taxon>Burkholderiales</taxon>
        <taxon>Burkholderiaceae</taxon>
        <taxon>Paraburkholderia</taxon>
    </lineage>
</organism>
<reference evidence="13" key="1">
    <citation type="submission" date="2022-08" db="EMBL/GenBank/DDBJ databases">
        <authorList>
            <person name="Kim S.-J."/>
        </authorList>
    </citation>
    <scope>NUCLEOTIDE SEQUENCE</scope>
    <source>
        <strain evidence="13">KJ</strain>
    </source>
</reference>
<evidence type="ECO:0000256" key="9">
    <source>
        <dbReference type="ARBA" id="ARBA00022825"/>
    </source>
</evidence>
<evidence type="ECO:0000256" key="1">
    <source>
        <dbReference type="ARBA" id="ARBA00001772"/>
    </source>
</evidence>
<comment type="catalytic activity">
    <reaction evidence="1">
        <text>Acts on substrates that are at least partially unfolded. The cleavage site P1 residue is normally between a pair of hydrophobic residues, such as Val-|-Val.</text>
        <dbReference type="EC" id="3.4.21.107"/>
    </reaction>
</comment>
<dbReference type="CDD" id="cd10839">
    <property type="entry name" value="cpPDZ1_DegP-like"/>
    <property type="match status" value="1"/>
</dbReference>
<evidence type="ECO:0000256" key="3">
    <source>
        <dbReference type="ARBA" id="ARBA00010541"/>
    </source>
</evidence>
<dbReference type="PROSITE" id="PS50106">
    <property type="entry name" value="PDZ"/>
    <property type="match status" value="1"/>
</dbReference>
<evidence type="ECO:0000256" key="4">
    <source>
        <dbReference type="ARBA" id="ARBA00013035"/>
    </source>
</evidence>
<comment type="similarity">
    <text evidence="3">Belongs to the peptidase S1C family.</text>
</comment>
<keyword evidence="8" id="KW-0378">Hydrolase</keyword>
<dbReference type="EMBL" id="JANSLM010000034">
    <property type="protein sequence ID" value="MDT8843945.1"/>
    <property type="molecule type" value="Genomic_DNA"/>
</dbReference>
<dbReference type="GO" id="GO:0004252">
    <property type="term" value="F:serine-type endopeptidase activity"/>
    <property type="evidence" value="ECO:0007669"/>
    <property type="project" value="InterPro"/>
</dbReference>
<dbReference type="PANTHER" id="PTHR22939">
    <property type="entry name" value="SERINE PROTEASE FAMILY S1C HTRA-RELATED"/>
    <property type="match status" value="1"/>
</dbReference>
<evidence type="ECO:0000313" key="14">
    <source>
        <dbReference type="Proteomes" id="UP001246473"/>
    </source>
</evidence>
<dbReference type="Gene3D" id="2.30.42.10">
    <property type="match status" value="2"/>
</dbReference>
<feature type="domain" description="PDZ" evidence="12">
    <location>
        <begin position="295"/>
        <end position="365"/>
    </location>
</feature>
<dbReference type="Pfam" id="PF13180">
    <property type="entry name" value="PDZ_2"/>
    <property type="match status" value="1"/>
</dbReference>
<dbReference type="EC" id="3.4.21.107" evidence="4"/>
<sequence>MALEQTLRHVGRFHVGWSDAMRTGNLMRALLAACLVAASSVGCVTRATYASSATLSGGTPTAQHLPSTGFVTDFADVVRQNGPAVVNISVAHGKPVANLTPLWPPASNEHDPFVRFFRQFSPGRPSDGILSSGALGSGFISSPDGYILTGAQVVAGASQVRVKLTDHREFKASVVGIDPPSDIALLKINAHGLPTVRIGAPSDAKVGQWVVSISSPYGFENTATAGIISSKGRLVPDETYAPLIQTDLTLNAVDSGGPLFYLNGDVIGIEAPVHHSFQGLSFAIPIDVAMRVEQQLQLHGKVEHGRLGLSVQEVTAPLARSFGMAKPVGALISSVDENGPSAKSGLRVGDVILQLNGVAITDSTQLPMAIADLRPGSVVRVEFWRDLGTHEASVMLGAIQGYSLASDVPAQTTVGQIGLTVRCLTSEELRKAGVSNGVRVERSAGPAALAGIQPGDIISRVASPPVSNAAQLRDELSKAGSNVALLVQRDRHPIFVAIDFG</sequence>
<gene>
    <name evidence="13" type="ORF">ParKJ_41910</name>
</gene>
<dbReference type="SMART" id="SM00228">
    <property type="entry name" value="PDZ"/>
    <property type="match status" value="2"/>
</dbReference>
<evidence type="ECO:0000256" key="6">
    <source>
        <dbReference type="ARBA" id="ARBA00022670"/>
    </source>
</evidence>
<proteinExistence type="inferred from homology"/>
<dbReference type="SUPFAM" id="SSF50494">
    <property type="entry name" value="Trypsin-like serine proteases"/>
    <property type="match status" value="1"/>
</dbReference>
<dbReference type="InterPro" id="IPR041489">
    <property type="entry name" value="PDZ_6"/>
</dbReference>
<dbReference type="Gene3D" id="2.40.10.120">
    <property type="match status" value="1"/>
</dbReference>
<name>A0AAP5UYB9_9BURK</name>
<dbReference type="AlphaFoldDB" id="A0AAP5UYB9"/>
<keyword evidence="7" id="KW-0574">Periplasm</keyword>
<dbReference type="GO" id="GO:0006508">
    <property type="term" value="P:proteolysis"/>
    <property type="evidence" value="ECO:0007669"/>
    <property type="project" value="UniProtKB-KW"/>
</dbReference>
<dbReference type="Pfam" id="PF13365">
    <property type="entry name" value="Trypsin_2"/>
    <property type="match status" value="1"/>
</dbReference>
<dbReference type="PANTHER" id="PTHR22939:SF130">
    <property type="entry name" value="PERIPLASMIC SERINE ENDOPROTEASE DEGP-LIKE-RELATED"/>
    <property type="match status" value="1"/>
</dbReference>
<evidence type="ECO:0000313" key="13">
    <source>
        <dbReference type="EMBL" id="MDT8843945.1"/>
    </source>
</evidence>
<evidence type="ECO:0000256" key="8">
    <source>
        <dbReference type="ARBA" id="ARBA00022801"/>
    </source>
</evidence>
<evidence type="ECO:0000259" key="12">
    <source>
        <dbReference type="PROSITE" id="PS50106"/>
    </source>
</evidence>
<dbReference type="InterPro" id="IPR001940">
    <property type="entry name" value="Peptidase_S1C"/>
</dbReference>
<dbReference type="InterPro" id="IPR001478">
    <property type="entry name" value="PDZ"/>
</dbReference>
<evidence type="ECO:0000256" key="10">
    <source>
        <dbReference type="ARBA" id="ARBA00023016"/>
    </source>
</evidence>
<keyword evidence="9" id="KW-0720">Serine protease</keyword>
<keyword evidence="6" id="KW-0645">Protease</keyword>
<dbReference type="Pfam" id="PF17820">
    <property type="entry name" value="PDZ_6"/>
    <property type="match status" value="1"/>
</dbReference>
<dbReference type="Proteomes" id="UP001246473">
    <property type="component" value="Unassembled WGS sequence"/>
</dbReference>
<comment type="subcellular location">
    <subcellularLocation>
        <location evidence="2">Periplasm</location>
    </subcellularLocation>
</comment>
<dbReference type="SUPFAM" id="SSF50156">
    <property type="entry name" value="PDZ domain-like"/>
    <property type="match status" value="2"/>
</dbReference>
<dbReference type="InterPro" id="IPR036034">
    <property type="entry name" value="PDZ_sf"/>
</dbReference>
<evidence type="ECO:0000256" key="2">
    <source>
        <dbReference type="ARBA" id="ARBA00004418"/>
    </source>
</evidence>
<comment type="caution">
    <text evidence="13">The sequence shown here is derived from an EMBL/GenBank/DDBJ whole genome shotgun (WGS) entry which is preliminary data.</text>
</comment>
<keyword evidence="10" id="KW-0346">Stress response</keyword>
<evidence type="ECO:0000256" key="5">
    <source>
        <dbReference type="ARBA" id="ARBA00013958"/>
    </source>
</evidence>
<evidence type="ECO:0000256" key="7">
    <source>
        <dbReference type="ARBA" id="ARBA00022764"/>
    </source>
</evidence>
<dbReference type="PRINTS" id="PR00834">
    <property type="entry name" value="PROTEASES2C"/>
</dbReference>
<accession>A0AAP5UYB9</accession>